<reference evidence="4" key="1">
    <citation type="journal article" date="2019" name="Int. J. Syst. Evol. Microbiol.">
        <title>The Global Catalogue of Microorganisms (GCM) 10K type strain sequencing project: providing services to taxonomists for standard genome sequencing and annotation.</title>
        <authorList>
            <consortium name="The Broad Institute Genomics Platform"/>
            <consortium name="The Broad Institute Genome Sequencing Center for Infectious Disease"/>
            <person name="Wu L."/>
            <person name="Ma J."/>
        </authorList>
    </citation>
    <scope>NUCLEOTIDE SEQUENCE [LARGE SCALE GENOMIC DNA]</scope>
    <source>
        <strain evidence="4">JCM 18302</strain>
    </source>
</reference>
<protein>
    <submittedName>
        <fullName evidence="3">Uncharacterized protein</fullName>
    </submittedName>
</protein>
<evidence type="ECO:0000313" key="4">
    <source>
        <dbReference type="Proteomes" id="UP001500804"/>
    </source>
</evidence>
<gene>
    <name evidence="3" type="ORF">GCM10023320_05650</name>
</gene>
<keyword evidence="2" id="KW-0732">Signal</keyword>
<dbReference type="Proteomes" id="UP001500804">
    <property type="component" value="Unassembled WGS sequence"/>
</dbReference>
<organism evidence="3 4">
    <name type="scientific">Pseudonocardia adelaidensis</name>
    <dbReference type="NCBI Taxonomy" id="648754"/>
    <lineage>
        <taxon>Bacteria</taxon>
        <taxon>Bacillati</taxon>
        <taxon>Actinomycetota</taxon>
        <taxon>Actinomycetes</taxon>
        <taxon>Pseudonocardiales</taxon>
        <taxon>Pseudonocardiaceae</taxon>
        <taxon>Pseudonocardia</taxon>
    </lineage>
</organism>
<sequence length="101" mass="10504">MTTRLRRAATATLIAFTLLVSLPGTATAAPVPTEPNTYTLSRGASVDRKAATADQDSVDRSAAPPPCVTASLDPRGIATQTIHVRNGCSTQQRVKIIVSTG</sequence>
<feature type="signal peptide" evidence="2">
    <location>
        <begin position="1"/>
        <end position="28"/>
    </location>
</feature>
<evidence type="ECO:0000256" key="1">
    <source>
        <dbReference type="SAM" id="MobiDB-lite"/>
    </source>
</evidence>
<name>A0ABP9N8M7_9PSEU</name>
<keyword evidence="4" id="KW-1185">Reference proteome</keyword>
<evidence type="ECO:0000313" key="3">
    <source>
        <dbReference type="EMBL" id="GAA5111981.1"/>
    </source>
</evidence>
<feature type="region of interest" description="Disordered" evidence="1">
    <location>
        <begin position="26"/>
        <end position="72"/>
    </location>
</feature>
<feature type="chain" id="PRO_5047280543" evidence="2">
    <location>
        <begin position="29"/>
        <end position="101"/>
    </location>
</feature>
<accession>A0ABP9N8M7</accession>
<proteinExistence type="predicted"/>
<evidence type="ECO:0000256" key="2">
    <source>
        <dbReference type="SAM" id="SignalP"/>
    </source>
</evidence>
<dbReference type="EMBL" id="BAABJO010000002">
    <property type="protein sequence ID" value="GAA5111981.1"/>
    <property type="molecule type" value="Genomic_DNA"/>
</dbReference>
<comment type="caution">
    <text evidence="3">The sequence shown here is derived from an EMBL/GenBank/DDBJ whole genome shotgun (WGS) entry which is preliminary data.</text>
</comment>